<accession>A0AAV7HJE3</accession>
<protein>
    <recommendedName>
        <fullName evidence="15">Isoflavone 2'-hydroxylase</fullName>
    </recommendedName>
</protein>
<evidence type="ECO:0000313" key="13">
    <source>
        <dbReference type="EMBL" id="KAH0469091.1"/>
    </source>
</evidence>
<dbReference type="PRINTS" id="PR00463">
    <property type="entry name" value="EP450I"/>
</dbReference>
<evidence type="ECO:0000256" key="6">
    <source>
        <dbReference type="ARBA" id="ARBA00022989"/>
    </source>
</evidence>
<sequence>MEIITLLLSITFFFFVLLLLLISALRRRQQNSPPSPPSLPLLGHLHLLKKPLHQSLASLSARHGPILYLRFGSRPVLLVSSASAAESCFSKNDAVFANRPRFLAGKHLGYNYSTLVWASYGPHWRNLRRVTVMEILSASRIHSISDLIFQEIAAMVKAVAAAARSGSFIEMRPRLFELNFNLMMKMVAGKRLNQMEEFRQIVRETFEVSGATNLGDFIPFLRLFDYKGLEKKLIRLQGRRNSFLQELIDERRREIESWRDSSSAFDGEEGRDREERGRKCLIDNLLSLQKTSPEQYSDEIIKGIVVVLLSAGTDTSALTTEWALALLLSNPIALSKTRAELDRHIGTNRLINETDLPNLPYLRCVIKEVLRLHPIAPLIPAHESSEDCTVEGFHVPKGVMLLVNAWAIHRDPSLWVEPEEFRPERWEGEEENGEVSRKQGKVLFFGMGRRGCPGEGLALRVVGLALGALVQCFEWSSDEVGGAMDLTEGSGLSMPMAKPLRAFCKMREAMNRTVFAC</sequence>
<keyword evidence="14" id="KW-1185">Reference proteome</keyword>
<evidence type="ECO:0000256" key="8">
    <source>
        <dbReference type="ARBA" id="ARBA00023004"/>
    </source>
</evidence>
<evidence type="ECO:0000256" key="4">
    <source>
        <dbReference type="ARBA" id="ARBA00022692"/>
    </source>
</evidence>
<comment type="caution">
    <text evidence="13">The sequence shown here is derived from an EMBL/GenBank/DDBJ whole genome shotgun (WGS) entry which is preliminary data.</text>
</comment>
<evidence type="ECO:0000256" key="12">
    <source>
        <dbReference type="RuleBase" id="RU000461"/>
    </source>
</evidence>
<evidence type="ECO:0000313" key="14">
    <source>
        <dbReference type="Proteomes" id="UP000775213"/>
    </source>
</evidence>
<dbReference type="PROSITE" id="PS00086">
    <property type="entry name" value="CYTOCHROME_P450"/>
    <property type="match status" value="1"/>
</dbReference>
<reference evidence="13 14" key="1">
    <citation type="journal article" date="2021" name="Hortic Res">
        <title>Chromosome-scale assembly of the Dendrobium chrysotoxum genome enhances the understanding of orchid evolution.</title>
        <authorList>
            <person name="Zhang Y."/>
            <person name="Zhang G.Q."/>
            <person name="Zhang D."/>
            <person name="Liu X.D."/>
            <person name="Xu X.Y."/>
            <person name="Sun W.H."/>
            <person name="Yu X."/>
            <person name="Zhu X."/>
            <person name="Wang Z.W."/>
            <person name="Zhao X."/>
            <person name="Zhong W.Y."/>
            <person name="Chen H."/>
            <person name="Yin W.L."/>
            <person name="Huang T."/>
            <person name="Niu S.C."/>
            <person name="Liu Z.J."/>
        </authorList>
    </citation>
    <scope>NUCLEOTIDE SEQUENCE [LARGE SCALE GENOMIC DNA]</scope>
    <source>
        <strain evidence="13">Lindl</strain>
    </source>
</reference>
<dbReference type="InterPro" id="IPR050651">
    <property type="entry name" value="Plant_Cytochrome_P450_Monoox"/>
</dbReference>
<dbReference type="CDD" id="cd20653">
    <property type="entry name" value="CYP81"/>
    <property type="match status" value="1"/>
</dbReference>
<organism evidence="13 14">
    <name type="scientific">Dendrobium chrysotoxum</name>
    <name type="common">Orchid</name>
    <dbReference type="NCBI Taxonomy" id="161865"/>
    <lineage>
        <taxon>Eukaryota</taxon>
        <taxon>Viridiplantae</taxon>
        <taxon>Streptophyta</taxon>
        <taxon>Embryophyta</taxon>
        <taxon>Tracheophyta</taxon>
        <taxon>Spermatophyta</taxon>
        <taxon>Magnoliopsida</taxon>
        <taxon>Liliopsida</taxon>
        <taxon>Asparagales</taxon>
        <taxon>Orchidaceae</taxon>
        <taxon>Epidendroideae</taxon>
        <taxon>Malaxideae</taxon>
        <taxon>Dendrobiinae</taxon>
        <taxon>Dendrobium</taxon>
    </lineage>
</organism>
<keyword evidence="9 12" id="KW-0503">Monooxygenase</keyword>
<evidence type="ECO:0000256" key="9">
    <source>
        <dbReference type="ARBA" id="ARBA00023033"/>
    </source>
</evidence>
<dbReference type="EMBL" id="JAGFBR010000003">
    <property type="protein sequence ID" value="KAH0469091.1"/>
    <property type="molecule type" value="Genomic_DNA"/>
</dbReference>
<keyword evidence="10" id="KW-0472">Membrane</keyword>
<evidence type="ECO:0000256" key="7">
    <source>
        <dbReference type="ARBA" id="ARBA00023002"/>
    </source>
</evidence>
<dbReference type="Gene3D" id="1.10.630.10">
    <property type="entry name" value="Cytochrome P450"/>
    <property type="match status" value="1"/>
</dbReference>
<dbReference type="GO" id="GO:0020037">
    <property type="term" value="F:heme binding"/>
    <property type="evidence" value="ECO:0007669"/>
    <property type="project" value="InterPro"/>
</dbReference>
<dbReference type="GO" id="GO:0016020">
    <property type="term" value="C:membrane"/>
    <property type="evidence" value="ECO:0007669"/>
    <property type="project" value="UniProtKB-SubCell"/>
</dbReference>
<evidence type="ECO:0000256" key="5">
    <source>
        <dbReference type="ARBA" id="ARBA00022723"/>
    </source>
</evidence>
<evidence type="ECO:0000256" key="3">
    <source>
        <dbReference type="ARBA" id="ARBA00022617"/>
    </source>
</evidence>
<dbReference type="InterPro" id="IPR017972">
    <property type="entry name" value="Cyt_P450_CS"/>
</dbReference>
<dbReference type="GO" id="GO:0004497">
    <property type="term" value="F:monooxygenase activity"/>
    <property type="evidence" value="ECO:0007669"/>
    <property type="project" value="UniProtKB-KW"/>
</dbReference>
<dbReference type="PANTHER" id="PTHR47947:SF62">
    <property type="entry name" value="CYTOCHROME P450, FAMILY 81, SUBFAMILY D, POLYPEPTIDE 5"/>
    <property type="match status" value="1"/>
</dbReference>
<comment type="similarity">
    <text evidence="2 12">Belongs to the cytochrome P450 family.</text>
</comment>
<dbReference type="FunFam" id="1.10.630.10:FF:000081">
    <property type="entry name" value="Cytochrome P450 CYP81N5"/>
    <property type="match status" value="1"/>
</dbReference>
<keyword evidence="3 11" id="KW-0349">Heme</keyword>
<dbReference type="AlphaFoldDB" id="A0AAV7HJE3"/>
<gene>
    <name evidence="13" type="ORF">IEQ34_002323</name>
</gene>
<keyword evidence="5 11" id="KW-0479">Metal-binding</keyword>
<proteinExistence type="inferred from homology"/>
<dbReference type="InterPro" id="IPR036396">
    <property type="entry name" value="Cyt_P450_sf"/>
</dbReference>
<name>A0AAV7HJE3_DENCH</name>
<evidence type="ECO:0000256" key="10">
    <source>
        <dbReference type="ARBA" id="ARBA00023136"/>
    </source>
</evidence>
<keyword evidence="7 12" id="KW-0560">Oxidoreductase</keyword>
<dbReference type="PRINTS" id="PR00385">
    <property type="entry name" value="P450"/>
</dbReference>
<comment type="subcellular location">
    <subcellularLocation>
        <location evidence="1">Membrane</location>
        <topology evidence="1">Single-pass membrane protein</topology>
    </subcellularLocation>
</comment>
<comment type="cofactor">
    <cofactor evidence="11">
        <name>heme</name>
        <dbReference type="ChEBI" id="CHEBI:30413"/>
    </cofactor>
</comment>
<evidence type="ECO:0008006" key="15">
    <source>
        <dbReference type="Google" id="ProtNLM"/>
    </source>
</evidence>
<dbReference type="InterPro" id="IPR001128">
    <property type="entry name" value="Cyt_P450"/>
</dbReference>
<evidence type="ECO:0000256" key="11">
    <source>
        <dbReference type="PIRSR" id="PIRSR602401-1"/>
    </source>
</evidence>
<keyword evidence="8 11" id="KW-0408">Iron</keyword>
<dbReference type="GO" id="GO:0005506">
    <property type="term" value="F:iron ion binding"/>
    <property type="evidence" value="ECO:0007669"/>
    <property type="project" value="InterPro"/>
</dbReference>
<evidence type="ECO:0000256" key="1">
    <source>
        <dbReference type="ARBA" id="ARBA00004167"/>
    </source>
</evidence>
<dbReference type="Pfam" id="PF00067">
    <property type="entry name" value="p450"/>
    <property type="match status" value="1"/>
</dbReference>
<keyword evidence="6" id="KW-1133">Transmembrane helix</keyword>
<dbReference type="PANTHER" id="PTHR47947">
    <property type="entry name" value="CYTOCHROME P450 82C3-RELATED"/>
    <property type="match status" value="1"/>
</dbReference>
<dbReference type="Proteomes" id="UP000775213">
    <property type="component" value="Unassembled WGS sequence"/>
</dbReference>
<keyword evidence="4" id="KW-0812">Transmembrane</keyword>
<feature type="binding site" description="axial binding residue" evidence="11">
    <location>
        <position position="452"/>
    </location>
    <ligand>
        <name>heme</name>
        <dbReference type="ChEBI" id="CHEBI:30413"/>
    </ligand>
    <ligandPart>
        <name>Fe</name>
        <dbReference type="ChEBI" id="CHEBI:18248"/>
    </ligandPart>
</feature>
<dbReference type="SUPFAM" id="SSF48264">
    <property type="entry name" value="Cytochrome P450"/>
    <property type="match status" value="1"/>
</dbReference>
<evidence type="ECO:0000256" key="2">
    <source>
        <dbReference type="ARBA" id="ARBA00010617"/>
    </source>
</evidence>
<dbReference type="GO" id="GO:0016705">
    <property type="term" value="F:oxidoreductase activity, acting on paired donors, with incorporation or reduction of molecular oxygen"/>
    <property type="evidence" value="ECO:0007669"/>
    <property type="project" value="InterPro"/>
</dbReference>
<dbReference type="InterPro" id="IPR002401">
    <property type="entry name" value="Cyt_P450_E_grp-I"/>
</dbReference>